<keyword evidence="2" id="KW-1185">Reference proteome</keyword>
<accession>A0A1I1S011</accession>
<name>A0A1I1S011_9BURK</name>
<evidence type="ECO:0000313" key="2">
    <source>
        <dbReference type="Proteomes" id="UP000198639"/>
    </source>
</evidence>
<organism evidence="1 2">
    <name type="scientific">Massilia yuzhufengensis</name>
    <dbReference type="NCBI Taxonomy" id="1164594"/>
    <lineage>
        <taxon>Bacteria</taxon>
        <taxon>Pseudomonadati</taxon>
        <taxon>Pseudomonadota</taxon>
        <taxon>Betaproteobacteria</taxon>
        <taxon>Burkholderiales</taxon>
        <taxon>Oxalobacteraceae</taxon>
        <taxon>Telluria group</taxon>
        <taxon>Massilia</taxon>
    </lineage>
</organism>
<reference evidence="2" key="1">
    <citation type="submission" date="2016-10" db="EMBL/GenBank/DDBJ databases">
        <authorList>
            <person name="Varghese N."/>
            <person name="Submissions S."/>
        </authorList>
    </citation>
    <scope>NUCLEOTIDE SEQUENCE [LARGE SCALE GENOMIC DNA]</scope>
    <source>
        <strain evidence="2">CGMCC 1.12041</strain>
    </source>
</reference>
<evidence type="ECO:0000313" key="1">
    <source>
        <dbReference type="EMBL" id="SFD39677.1"/>
    </source>
</evidence>
<dbReference type="Proteomes" id="UP000198639">
    <property type="component" value="Unassembled WGS sequence"/>
</dbReference>
<dbReference type="OrthoDB" id="8454975at2"/>
<proteinExistence type="predicted"/>
<dbReference type="STRING" id="1164594.SAMN05216204_1243"/>
<sequence length="87" mass="9955">MSESFNKDEYLTDLKRRQNLVTADEGWITIHGPFEYEIALARCANAVAILQWVRHLSEKTWVTTEMIERFVAVASSKIDLDIDSVPA</sequence>
<dbReference type="RefSeq" id="WP_091875925.1">
    <property type="nucleotide sequence ID" value="NZ_FOLD01000024.1"/>
</dbReference>
<dbReference type="EMBL" id="FOLD01000024">
    <property type="protein sequence ID" value="SFD39677.1"/>
    <property type="molecule type" value="Genomic_DNA"/>
</dbReference>
<gene>
    <name evidence="1" type="ORF">SAMN05216204_1243</name>
</gene>
<protein>
    <submittedName>
        <fullName evidence="1">Uncharacterized protein</fullName>
    </submittedName>
</protein>
<dbReference type="AlphaFoldDB" id="A0A1I1S011"/>